<protein>
    <submittedName>
        <fullName evidence="7">Sigma-70 family RNA polymerase sigma factor</fullName>
    </submittedName>
</protein>
<dbReference type="InterPro" id="IPR013325">
    <property type="entry name" value="RNA_pol_sigma_r2"/>
</dbReference>
<dbReference type="InterPro" id="IPR013249">
    <property type="entry name" value="RNA_pol_sigma70_r4_t2"/>
</dbReference>
<dbReference type="RefSeq" id="WP_231006941.1">
    <property type="nucleotide sequence ID" value="NZ_JAJNEC010000005.1"/>
</dbReference>
<keyword evidence="3" id="KW-0731">Sigma factor</keyword>
<gene>
    <name evidence="7" type="ORF">LQ567_18255</name>
</gene>
<dbReference type="InterPro" id="IPR014284">
    <property type="entry name" value="RNA_pol_sigma-70_dom"/>
</dbReference>
<dbReference type="NCBIfam" id="TIGR02937">
    <property type="entry name" value="sigma70-ECF"/>
    <property type="match status" value="1"/>
</dbReference>
<evidence type="ECO:0000256" key="3">
    <source>
        <dbReference type="ARBA" id="ARBA00023082"/>
    </source>
</evidence>
<accession>A0ABS8PXT1</accession>
<comment type="caution">
    <text evidence="7">The sequence shown here is derived from an EMBL/GenBank/DDBJ whole genome shotgun (WGS) entry which is preliminary data.</text>
</comment>
<dbReference type="PANTHER" id="PTHR43133:SF46">
    <property type="entry name" value="RNA POLYMERASE SIGMA-70 FACTOR ECF SUBFAMILY"/>
    <property type="match status" value="1"/>
</dbReference>
<keyword evidence="4" id="KW-0804">Transcription</keyword>
<dbReference type="InterPro" id="IPR007627">
    <property type="entry name" value="RNA_pol_sigma70_r2"/>
</dbReference>
<dbReference type="InterPro" id="IPR039425">
    <property type="entry name" value="RNA_pol_sigma-70-like"/>
</dbReference>
<dbReference type="SUPFAM" id="SSF88659">
    <property type="entry name" value="Sigma3 and sigma4 domains of RNA polymerase sigma factors"/>
    <property type="match status" value="1"/>
</dbReference>
<feature type="domain" description="RNA polymerase sigma-70 region 2" evidence="5">
    <location>
        <begin position="29"/>
        <end position="103"/>
    </location>
</feature>
<evidence type="ECO:0000313" key="7">
    <source>
        <dbReference type="EMBL" id="MCD2424731.1"/>
    </source>
</evidence>
<keyword evidence="8" id="KW-1185">Reference proteome</keyword>
<dbReference type="InterPro" id="IPR013324">
    <property type="entry name" value="RNA_pol_sigma_r3/r4-like"/>
</dbReference>
<evidence type="ECO:0000256" key="4">
    <source>
        <dbReference type="ARBA" id="ARBA00023163"/>
    </source>
</evidence>
<dbReference type="Gene3D" id="1.10.1740.10">
    <property type="match status" value="1"/>
</dbReference>
<dbReference type="SUPFAM" id="SSF88946">
    <property type="entry name" value="Sigma2 domain of RNA polymerase sigma factors"/>
    <property type="match status" value="1"/>
</dbReference>
<dbReference type="InterPro" id="IPR036388">
    <property type="entry name" value="WH-like_DNA-bd_sf"/>
</dbReference>
<dbReference type="Pfam" id="PF08281">
    <property type="entry name" value="Sigma70_r4_2"/>
    <property type="match status" value="1"/>
</dbReference>
<dbReference type="Proteomes" id="UP001199816">
    <property type="component" value="Unassembled WGS sequence"/>
</dbReference>
<keyword evidence="2" id="KW-0805">Transcription regulation</keyword>
<evidence type="ECO:0000256" key="2">
    <source>
        <dbReference type="ARBA" id="ARBA00023015"/>
    </source>
</evidence>
<dbReference type="EMBL" id="JAJNEC010000005">
    <property type="protein sequence ID" value="MCD2424731.1"/>
    <property type="molecule type" value="Genomic_DNA"/>
</dbReference>
<organism evidence="7 8">
    <name type="scientific">Niabella pedocola</name>
    <dbReference type="NCBI Taxonomy" id="1752077"/>
    <lineage>
        <taxon>Bacteria</taxon>
        <taxon>Pseudomonadati</taxon>
        <taxon>Bacteroidota</taxon>
        <taxon>Chitinophagia</taxon>
        <taxon>Chitinophagales</taxon>
        <taxon>Chitinophagaceae</taxon>
        <taxon>Niabella</taxon>
    </lineage>
</organism>
<evidence type="ECO:0000256" key="1">
    <source>
        <dbReference type="ARBA" id="ARBA00010641"/>
    </source>
</evidence>
<evidence type="ECO:0000313" key="8">
    <source>
        <dbReference type="Proteomes" id="UP001199816"/>
    </source>
</evidence>
<proteinExistence type="inferred from homology"/>
<reference evidence="7 8" key="1">
    <citation type="submission" date="2021-11" db="EMBL/GenBank/DDBJ databases">
        <title>Genomic of Niabella pedocola.</title>
        <authorList>
            <person name="Wu T."/>
        </authorList>
    </citation>
    <scope>NUCLEOTIDE SEQUENCE [LARGE SCALE GENOMIC DNA]</scope>
    <source>
        <strain evidence="7 8">JCM 31011</strain>
    </source>
</reference>
<name>A0ABS8PXT1_9BACT</name>
<feature type="domain" description="RNA polymerase sigma factor 70 region 4 type 2" evidence="6">
    <location>
        <begin position="131"/>
        <end position="182"/>
    </location>
</feature>
<dbReference type="Pfam" id="PF04542">
    <property type="entry name" value="Sigma70_r2"/>
    <property type="match status" value="1"/>
</dbReference>
<dbReference type="Gene3D" id="1.10.10.10">
    <property type="entry name" value="Winged helix-like DNA-binding domain superfamily/Winged helix DNA-binding domain"/>
    <property type="match status" value="1"/>
</dbReference>
<evidence type="ECO:0000259" key="6">
    <source>
        <dbReference type="Pfam" id="PF08281"/>
    </source>
</evidence>
<evidence type="ECO:0000259" key="5">
    <source>
        <dbReference type="Pfam" id="PF04542"/>
    </source>
</evidence>
<sequence>MSVPPKTEYSLSSMVGGCKLGIPSWQRRLYEQYFGFSLSVCLRYTASREEALEMVNDGFVRVFRGMAHFQEPEDQEHLSKVFMSWLKKIMIHTSINHYQSAKRKAERVDAGPAELQAEASGNMTDHMAYLDLVKLIQQLSPAYRATFSLFAIEGFSHEEIAQTLGISVGTSKSNLMKARKNLREMLEQLNE</sequence>
<dbReference type="PANTHER" id="PTHR43133">
    <property type="entry name" value="RNA POLYMERASE ECF-TYPE SIGMA FACTO"/>
    <property type="match status" value="1"/>
</dbReference>
<comment type="similarity">
    <text evidence="1">Belongs to the sigma-70 factor family. ECF subfamily.</text>
</comment>
<dbReference type="CDD" id="cd06171">
    <property type="entry name" value="Sigma70_r4"/>
    <property type="match status" value="1"/>
</dbReference>